<proteinExistence type="predicted"/>
<evidence type="ECO:0000313" key="2">
    <source>
        <dbReference type="Proteomes" id="UP001148629"/>
    </source>
</evidence>
<comment type="caution">
    <text evidence="1">The sequence shown here is derived from an EMBL/GenBank/DDBJ whole genome shotgun (WGS) entry which is preliminary data.</text>
</comment>
<evidence type="ECO:0000313" key="1">
    <source>
        <dbReference type="EMBL" id="KAJ3548736.1"/>
    </source>
</evidence>
<name>A0ACC1SY74_9HYPO</name>
<keyword evidence="2" id="KW-1185">Reference proteome</keyword>
<gene>
    <name evidence="1" type="ORF">NM208_g862</name>
</gene>
<protein>
    <submittedName>
        <fullName evidence="1">Uncharacterized protein</fullName>
    </submittedName>
</protein>
<dbReference type="EMBL" id="JANRMS010000040">
    <property type="protein sequence ID" value="KAJ3548736.1"/>
    <property type="molecule type" value="Genomic_DNA"/>
</dbReference>
<accession>A0ACC1SY74</accession>
<dbReference type="Proteomes" id="UP001148629">
    <property type="component" value="Unassembled WGS sequence"/>
</dbReference>
<sequence length="282" mass="31988">MLAHHASTRLQEQLDLAEKLWSQLATSRDNMLQDSNLNSMFPDEYIYPYTVWDFVRPAFFCPHDVERVGILGDGGKNVCGMSRYERASPGPSSETNTARPLIVYSFGVDDDSSFEAELLRRTNAEIWGYDFSVDSWGPQIASDYASRAHFAKVRLGNRTDTAHQPPSYTIQDLMHDNGHTYIDVLKIDVEGAEFDALDSFISSLEGGNHGSYAPFPFGQLLMEVHIIPNGLDYTVPHDIYSWLNWWASLERHGLREVYAESNWLGDFILGRPRFKEASDTAH</sequence>
<organism evidence="1 2">
    <name type="scientific">Fusarium decemcellulare</name>
    <dbReference type="NCBI Taxonomy" id="57161"/>
    <lineage>
        <taxon>Eukaryota</taxon>
        <taxon>Fungi</taxon>
        <taxon>Dikarya</taxon>
        <taxon>Ascomycota</taxon>
        <taxon>Pezizomycotina</taxon>
        <taxon>Sordariomycetes</taxon>
        <taxon>Hypocreomycetidae</taxon>
        <taxon>Hypocreales</taxon>
        <taxon>Nectriaceae</taxon>
        <taxon>Fusarium</taxon>
        <taxon>Fusarium decemcellulare species complex</taxon>
    </lineage>
</organism>
<reference evidence="1" key="1">
    <citation type="submission" date="2022-08" db="EMBL/GenBank/DDBJ databases">
        <title>Genome Sequence of Fusarium decemcellulare.</title>
        <authorList>
            <person name="Buettner E."/>
        </authorList>
    </citation>
    <scope>NUCLEOTIDE SEQUENCE</scope>
    <source>
        <strain evidence="1">Babe19</strain>
    </source>
</reference>